<evidence type="ECO:0000256" key="1">
    <source>
        <dbReference type="PIRSR" id="PIRSR632852-1"/>
    </source>
</evidence>
<feature type="binding site" evidence="1">
    <location>
        <position position="159"/>
    </location>
    <ligand>
        <name>2-oxoglutarate</name>
        <dbReference type="ChEBI" id="CHEBI:16810"/>
    </ligand>
</feature>
<dbReference type="GO" id="GO:0035516">
    <property type="term" value="F:broad specificity oxidative DNA demethylase activity"/>
    <property type="evidence" value="ECO:0007669"/>
    <property type="project" value="TreeGrafter"/>
</dbReference>
<feature type="binding site" evidence="1">
    <location>
        <position position="231"/>
    </location>
    <ligand>
        <name>2-oxoglutarate</name>
        <dbReference type="ChEBI" id="CHEBI:16810"/>
    </ligand>
</feature>
<feature type="binding site" evidence="1">
    <location>
        <position position="149"/>
    </location>
    <ligand>
        <name>2-oxoglutarate</name>
        <dbReference type="ChEBI" id="CHEBI:16810"/>
    </ligand>
</feature>
<sequence length="304" mass="33396">MGPPPRRAAAAAVIVAAAVVQVPRIAPLVDALARCQRRGSALATVFESRASALAHAPRFYDRATADAMFDEIAQYAGLNFTSYLIEGARVRSPRRMMWCAEGGVGEYRFSANHVPGLRAHPFTPTLRRMRRDVERAVGKSFNAVLINLYADGTEHAAWHSDDDPWLGRDFDVPSLSLGAARPFRTRRRGDVNETSVTLGHGSLLVMKGAFQRDYEHSLPRVTGAGVRINLTWRYITPALRHLHNLKPSVARVLLHGDGVETHTPSTRDSRPIPTQALGLRRLAAGAAGRSTCTKRLLRRQSGAR</sequence>
<protein>
    <recommendedName>
        <fullName evidence="2">Fe2OG dioxygenase domain-containing protein</fullName>
    </recommendedName>
</protein>
<proteinExistence type="predicted"/>
<organism evidence="3 4">
    <name type="scientific">Pelagomonas calceolata</name>
    <dbReference type="NCBI Taxonomy" id="35677"/>
    <lineage>
        <taxon>Eukaryota</taxon>
        <taxon>Sar</taxon>
        <taxon>Stramenopiles</taxon>
        <taxon>Ochrophyta</taxon>
        <taxon>Pelagophyceae</taxon>
        <taxon>Pelagomonadales</taxon>
        <taxon>Pelagomonadaceae</taxon>
        <taxon>Pelagomonas</taxon>
    </lineage>
</organism>
<dbReference type="Pfam" id="PF13532">
    <property type="entry name" value="2OG-FeII_Oxy_2"/>
    <property type="match status" value="1"/>
</dbReference>
<feature type="binding site" evidence="1">
    <location>
        <position position="227"/>
    </location>
    <ligand>
        <name>2-oxoglutarate</name>
        <dbReference type="ChEBI" id="CHEBI:16810"/>
    </ligand>
</feature>
<dbReference type="AlphaFoldDB" id="A0A8J2SET1"/>
<feature type="binding site" evidence="1">
    <location>
        <position position="233"/>
    </location>
    <ligand>
        <name>2-oxoglutarate</name>
        <dbReference type="ChEBI" id="CHEBI:16810"/>
    </ligand>
</feature>
<dbReference type="InterPro" id="IPR037151">
    <property type="entry name" value="AlkB-like_sf"/>
</dbReference>
<dbReference type="PANTHER" id="PTHR31573:SF1">
    <property type="entry name" value="DNA OXIDATIVE DEMETHYLASE ALKBH2"/>
    <property type="match status" value="1"/>
</dbReference>
<feature type="binding site" evidence="1">
    <location>
        <position position="216"/>
    </location>
    <ligand>
        <name>2-oxoglutarate</name>
        <dbReference type="ChEBI" id="CHEBI:16810"/>
    </ligand>
</feature>
<accession>A0A8J2SET1</accession>
<evidence type="ECO:0000259" key="2">
    <source>
        <dbReference type="PROSITE" id="PS51471"/>
    </source>
</evidence>
<dbReference type="PANTHER" id="PTHR31573">
    <property type="entry name" value="ALPHA-KETOGLUTARATE-DEPENDENT DIOXYGENASE ALKB HOMOLOG 2"/>
    <property type="match status" value="1"/>
</dbReference>
<dbReference type="InterPro" id="IPR027450">
    <property type="entry name" value="AlkB-like"/>
</dbReference>
<dbReference type="Gene3D" id="2.60.120.590">
    <property type="entry name" value="Alpha-ketoglutarate-dependent dioxygenase AlkB-like"/>
    <property type="match status" value="1"/>
</dbReference>
<name>A0A8J2SET1_9STRA</name>
<gene>
    <name evidence="3" type="ORF">PECAL_2P23620</name>
</gene>
<dbReference type="EMBL" id="CAKKNE010000002">
    <property type="protein sequence ID" value="CAH0369246.1"/>
    <property type="molecule type" value="Genomic_DNA"/>
</dbReference>
<feature type="domain" description="Fe2OG dioxygenase" evidence="2">
    <location>
        <begin position="140"/>
        <end position="236"/>
    </location>
</feature>
<evidence type="ECO:0000313" key="3">
    <source>
        <dbReference type="EMBL" id="CAH0369246.1"/>
    </source>
</evidence>
<dbReference type="OrthoDB" id="545910at2759"/>
<dbReference type="SUPFAM" id="SSF51197">
    <property type="entry name" value="Clavaminate synthase-like"/>
    <property type="match status" value="1"/>
</dbReference>
<feature type="binding site" evidence="1">
    <location>
        <begin position="107"/>
        <end position="109"/>
    </location>
    <ligand>
        <name>substrate</name>
    </ligand>
</feature>
<keyword evidence="4" id="KW-1185">Reference proteome</keyword>
<dbReference type="InterPro" id="IPR005123">
    <property type="entry name" value="Oxoglu/Fe-dep_dioxygenase_dom"/>
</dbReference>
<dbReference type="InterPro" id="IPR032852">
    <property type="entry name" value="ALKBH2"/>
</dbReference>
<feature type="binding site" evidence="1">
    <location>
        <position position="147"/>
    </location>
    <ligand>
        <name>2-oxoglutarate</name>
        <dbReference type="ChEBI" id="CHEBI:16810"/>
    </ligand>
</feature>
<dbReference type="Proteomes" id="UP000789595">
    <property type="component" value="Unassembled WGS sequence"/>
</dbReference>
<evidence type="ECO:0000313" key="4">
    <source>
        <dbReference type="Proteomes" id="UP000789595"/>
    </source>
</evidence>
<dbReference type="PROSITE" id="PS51471">
    <property type="entry name" value="FE2OG_OXY"/>
    <property type="match status" value="1"/>
</dbReference>
<dbReference type="GO" id="GO:0051747">
    <property type="term" value="F:cytosine C-5 DNA demethylase activity"/>
    <property type="evidence" value="ECO:0007669"/>
    <property type="project" value="TreeGrafter"/>
</dbReference>
<dbReference type="GO" id="GO:0008198">
    <property type="term" value="F:ferrous iron binding"/>
    <property type="evidence" value="ECO:0007669"/>
    <property type="project" value="TreeGrafter"/>
</dbReference>
<comment type="caution">
    <text evidence="3">The sequence shown here is derived from an EMBL/GenBank/DDBJ whole genome shotgun (WGS) entry which is preliminary data.</text>
</comment>
<reference evidence="3" key="1">
    <citation type="submission" date="2021-11" db="EMBL/GenBank/DDBJ databases">
        <authorList>
            <consortium name="Genoscope - CEA"/>
            <person name="William W."/>
        </authorList>
    </citation>
    <scope>NUCLEOTIDE SEQUENCE</scope>
</reference>
<dbReference type="GO" id="GO:0006307">
    <property type="term" value="P:DNA alkylation repair"/>
    <property type="evidence" value="ECO:0007669"/>
    <property type="project" value="TreeGrafter"/>
</dbReference>
<feature type="binding site" evidence="1">
    <location>
        <position position="162"/>
    </location>
    <ligand>
        <name>substrate</name>
    </ligand>
</feature>